<dbReference type="PROSITE" id="PS51170">
    <property type="entry name" value="CW"/>
    <property type="match status" value="7"/>
</dbReference>
<dbReference type="Pfam" id="PF01473">
    <property type="entry name" value="Choline_bind_1"/>
    <property type="match status" value="3"/>
</dbReference>
<dbReference type="Pfam" id="PF03734">
    <property type="entry name" value="YkuD"/>
    <property type="match status" value="1"/>
</dbReference>
<feature type="repeat" description="Cell wall-binding" evidence="9">
    <location>
        <begin position="265"/>
        <end position="284"/>
    </location>
</feature>
<evidence type="ECO:0000259" key="11">
    <source>
        <dbReference type="PROSITE" id="PS52029"/>
    </source>
</evidence>
<evidence type="ECO:0000313" key="13">
    <source>
        <dbReference type="Proteomes" id="UP000002068"/>
    </source>
</evidence>
<comment type="similarity">
    <text evidence="2">Belongs to the YkuD family.</text>
</comment>
<organism evidence="12 13">
    <name type="scientific">Clostridioides difficile (strain CD196)</name>
    <name type="common">Peptoclostridium difficile</name>
    <dbReference type="NCBI Taxonomy" id="645462"/>
    <lineage>
        <taxon>Bacteria</taxon>
        <taxon>Bacillati</taxon>
        <taxon>Bacillota</taxon>
        <taxon>Clostridia</taxon>
        <taxon>Peptostreptococcales</taxon>
        <taxon>Peptostreptococcaceae</taxon>
        <taxon>Clostridioides</taxon>
    </lineage>
</organism>
<dbReference type="PROSITE" id="PS52029">
    <property type="entry name" value="LD_TPASE"/>
    <property type="match status" value="1"/>
</dbReference>
<dbReference type="Pfam" id="PF19127">
    <property type="entry name" value="Choline_bind_3"/>
    <property type="match status" value="2"/>
</dbReference>
<evidence type="ECO:0000256" key="6">
    <source>
        <dbReference type="ARBA" id="ARBA00022960"/>
    </source>
</evidence>
<evidence type="ECO:0000256" key="3">
    <source>
        <dbReference type="ARBA" id="ARBA00022679"/>
    </source>
</evidence>
<keyword evidence="4" id="KW-0677">Repeat</keyword>
<feature type="repeat" description="Cell wall-binding" evidence="9">
    <location>
        <begin position="184"/>
        <end position="203"/>
    </location>
</feature>
<dbReference type="InterPro" id="IPR005490">
    <property type="entry name" value="LD_TPept_cat_dom"/>
</dbReference>
<dbReference type="Pfam" id="PF04122">
    <property type="entry name" value="CW_binding_2"/>
    <property type="match status" value="3"/>
</dbReference>
<dbReference type="EMBL" id="FN538970">
    <property type="protein sequence ID" value="CBA64897.1"/>
    <property type="molecule type" value="Genomic_DNA"/>
</dbReference>
<feature type="repeat" description="Cell wall-binding" evidence="9">
    <location>
        <begin position="205"/>
        <end position="224"/>
    </location>
</feature>
<evidence type="ECO:0000256" key="4">
    <source>
        <dbReference type="ARBA" id="ARBA00022737"/>
    </source>
</evidence>
<dbReference type="GO" id="GO:0018104">
    <property type="term" value="P:peptidoglycan-protein cross-linking"/>
    <property type="evidence" value="ECO:0007669"/>
    <property type="project" value="TreeGrafter"/>
</dbReference>
<feature type="repeat" description="Cell wall-binding" evidence="9">
    <location>
        <begin position="225"/>
        <end position="244"/>
    </location>
</feature>
<dbReference type="PANTHER" id="PTHR30582:SF4">
    <property type="entry name" value="L,D-TRANSPEPTIDASE YQJB-RELATED"/>
    <property type="match status" value="1"/>
</dbReference>
<dbReference type="InterPro" id="IPR007253">
    <property type="entry name" value="Cell_wall-bd_2"/>
</dbReference>
<dbReference type="HOGENOM" id="CLU_419691_0_0_9"/>
<evidence type="ECO:0000313" key="12">
    <source>
        <dbReference type="EMBL" id="CBA64897.1"/>
    </source>
</evidence>
<keyword evidence="8 10" id="KW-0961">Cell wall biogenesis/degradation</keyword>
<dbReference type="InterPro" id="IPR018337">
    <property type="entry name" value="Cell_wall/Cho-bd_repeat"/>
</dbReference>
<dbReference type="Gene3D" id="2.10.270.10">
    <property type="entry name" value="Cholin Binding"/>
    <property type="match status" value="4"/>
</dbReference>
<feature type="repeat" description="Cell wall-binding" evidence="9">
    <location>
        <begin position="305"/>
        <end position="324"/>
    </location>
</feature>
<feature type="domain" description="L,D-TPase catalytic" evidence="11">
    <location>
        <begin position="41"/>
        <end position="165"/>
    </location>
</feature>
<evidence type="ECO:0000256" key="7">
    <source>
        <dbReference type="ARBA" id="ARBA00022984"/>
    </source>
</evidence>
<dbReference type="PROSITE" id="PS51257">
    <property type="entry name" value="PROKAR_LIPOPROTEIN"/>
    <property type="match status" value="1"/>
</dbReference>
<dbReference type="GO" id="GO:0016740">
    <property type="term" value="F:transferase activity"/>
    <property type="evidence" value="ECO:0007669"/>
    <property type="project" value="UniProtKB-KW"/>
</dbReference>
<feature type="repeat" description="Cell wall-binding" evidence="9">
    <location>
        <begin position="245"/>
        <end position="264"/>
    </location>
</feature>
<dbReference type="Proteomes" id="UP000002068">
    <property type="component" value="Chromosome"/>
</dbReference>
<dbReference type="GO" id="GO:0008360">
    <property type="term" value="P:regulation of cell shape"/>
    <property type="evidence" value="ECO:0007669"/>
    <property type="project" value="UniProtKB-UniRule"/>
</dbReference>
<dbReference type="CDD" id="cd16913">
    <property type="entry name" value="YkuD_like"/>
    <property type="match status" value="1"/>
</dbReference>
<dbReference type="AlphaFoldDB" id="A0A0H3NEC4"/>
<dbReference type="PANTHER" id="PTHR30582">
    <property type="entry name" value="L,D-TRANSPEPTIDASE"/>
    <property type="match status" value="1"/>
</dbReference>
<reference evidence="12 13" key="1">
    <citation type="journal article" date="2009" name="Genome Biol.">
        <title>Comparative genome and phenotypic analysis of Clostridium difficile 027 strains provides insight into the evolution of a hypervirulent bacterium.</title>
        <authorList>
            <person name="Stabler R.A."/>
            <person name="He M."/>
            <person name="Dawson L."/>
            <person name="Martin M."/>
            <person name="Valiente E."/>
            <person name="Corton C."/>
            <person name="Lawley T.D."/>
            <person name="Sebaihia M."/>
            <person name="Quail M.A."/>
            <person name="Rose G."/>
            <person name="Gerding D.N."/>
            <person name="Gibert M."/>
            <person name="Popoff M.R."/>
            <person name="Parkhill J."/>
            <person name="Dougan G."/>
            <person name="Wren B.W."/>
        </authorList>
    </citation>
    <scope>NUCLEOTIDE SEQUENCE [LARGE SCALE GENOMIC DNA]</scope>
    <source>
        <strain evidence="12 13">CD196</strain>
    </source>
</reference>
<feature type="active site" description="Proton donor/acceptor" evidence="10">
    <location>
        <position position="125"/>
    </location>
</feature>
<sequence length="653" mass="71973">MFLKEGEVIVKKSLKKYLVLALTLVLVFACGVPESSAASKHVIIVNSRKNTLGYFVNNKLVKEFRVATGKKGSETPTGKTKVVNKIKNRPYYKGNIPGGSPRNPLGDRWMGLALKGTYGDTYGIHGNNNESSIGKHISGGCIRMHNKDVRWLFDQVPVGSDVIIDYSNDSYVKIAAKYKINLNQTGWKTENGKKYYVKSDGTYQKNSWLKVNGKMYYFDASGVMQTGWKAINNKKYYLGTDGARVSGWKVIDGKTYYFNSDGVMQTGWQEKNGKKYYLGSDGLSVTGWQEIDGNKYYFDKTGIMQTGWQQIDGKSYYLDKDGKMLTGSQKIDGKDYTFNEDGTINPTWDTIIGANRFDTAKKISSVGNWNADSSDTVILVNGNAIADGITATPLASSYDSTILLTNTANLPTETVEEMKLLAPKTVILIGGENAISSKLEQEIKTTFNTETKRIAGQDRYQTATRIAEELGNREEIKTAYMVSGNGEADALSVASKAGEEKQPIILVNKDGITEESYKWLTERKLENAYFIGGPSAINDSVIAKMNDITTEDISGNRIYGDSRVDTNAKVIEKFYGDTDLQAVLVSKSDALVDALSAGPLAVKLHSPIVLMDNSGLSLEQQRVFANKKVETPYQIGGGVSYIVMDKLMDILAK</sequence>
<keyword evidence="6 10" id="KW-0133">Cell shape</keyword>
<feature type="active site" description="Nucleophile" evidence="10">
    <location>
        <position position="141"/>
    </location>
</feature>
<dbReference type="KEGG" id="cdc:CD196_2554"/>
<gene>
    <name evidence="12" type="ordered locus">CD196_2554</name>
</gene>
<dbReference type="SMR" id="A0A0H3NEC4"/>
<evidence type="ECO:0000256" key="9">
    <source>
        <dbReference type="PROSITE-ProRule" id="PRU00591"/>
    </source>
</evidence>
<keyword evidence="5" id="KW-0378">Hydrolase</keyword>
<protein>
    <submittedName>
        <fullName evidence="12">Cell surface protein</fullName>
    </submittedName>
</protein>
<evidence type="ECO:0000256" key="1">
    <source>
        <dbReference type="ARBA" id="ARBA00004752"/>
    </source>
</evidence>
<dbReference type="Gene3D" id="2.40.440.10">
    <property type="entry name" value="L,D-transpeptidase catalytic domain-like"/>
    <property type="match status" value="1"/>
</dbReference>
<evidence type="ECO:0000256" key="5">
    <source>
        <dbReference type="ARBA" id="ARBA00022801"/>
    </source>
</evidence>
<evidence type="ECO:0000256" key="2">
    <source>
        <dbReference type="ARBA" id="ARBA00005992"/>
    </source>
</evidence>
<dbReference type="GO" id="GO:0071555">
    <property type="term" value="P:cell wall organization"/>
    <property type="evidence" value="ECO:0007669"/>
    <property type="project" value="UniProtKB-UniRule"/>
</dbReference>
<name>A0A0H3NEC4_CLODC</name>
<dbReference type="FunFam" id="2.40.440.10:FF:000003">
    <property type="entry name" value="L,D-transpeptidase YciB"/>
    <property type="match status" value="1"/>
</dbReference>
<dbReference type="SUPFAM" id="SSF141523">
    <property type="entry name" value="L,D-transpeptidase catalytic domain-like"/>
    <property type="match status" value="1"/>
</dbReference>
<dbReference type="UniPathway" id="UPA00219"/>
<keyword evidence="3" id="KW-0808">Transferase</keyword>
<dbReference type="GO" id="GO:0005576">
    <property type="term" value="C:extracellular region"/>
    <property type="evidence" value="ECO:0007669"/>
    <property type="project" value="TreeGrafter"/>
</dbReference>
<evidence type="ECO:0000256" key="8">
    <source>
        <dbReference type="ARBA" id="ARBA00023316"/>
    </source>
</evidence>
<accession>A0A0H3NEC4</accession>
<dbReference type="InterPro" id="IPR038063">
    <property type="entry name" value="Transpep_catalytic_dom"/>
</dbReference>
<comment type="pathway">
    <text evidence="1 10">Cell wall biogenesis; peptidoglycan biosynthesis.</text>
</comment>
<dbReference type="Gene3D" id="3.40.50.12090">
    <property type="match status" value="2"/>
</dbReference>
<keyword evidence="7 10" id="KW-0573">Peptidoglycan synthesis</keyword>
<dbReference type="SUPFAM" id="SSF69360">
    <property type="entry name" value="Cell wall binding repeat"/>
    <property type="match status" value="1"/>
</dbReference>
<dbReference type="GO" id="GO:0071972">
    <property type="term" value="F:peptidoglycan L,D-transpeptidase activity"/>
    <property type="evidence" value="ECO:0007669"/>
    <property type="project" value="TreeGrafter"/>
</dbReference>
<dbReference type="InterPro" id="IPR050979">
    <property type="entry name" value="LD-transpeptidase"/>
</dbReference>
<proteinExistence type="inferred from homology"/>
<feature type="repeat" description="Cell wall-binding" evidence="9">
    <location>
        <begin position="285"/>
        <end position="304"/>
    </location>
</feature>
<evidence type="ECO:0000256" key="10">
    <source>
        <dbReference type="PROSITE-ProRule" id="PRU01373"/>
    </source>
</evidence>